<sequence>MCLCKCYRKQLDKQRSGSEERETNGNKISYFRPLQIEQVVDESSERCKNLDSKFPLFNELEAIYSLAKIAEANIQAGSGSVLTGDNSPTNAGLSMPSSATNGQNVGANGAANVVIGADHGSENSIGEEASLRKSQKRKRKRKLKEKLSYMARFFENTVKKVMDHQELLHRRFLEVIERMDTERAEREETWRRQEAAKNNREAISRAHELASASSREAQIVSYIEKITGQSINLPTRMVPSLLQPEISNEPIKEITPVKTADSHSRWPKDEVEALIQVRSRIEIKFQEPGLKGPLWEEVSSLMISMGYQRSAKRCKEKWENINKYFRKAKESPKRRSERSRTCSYFNQLDQLYSGTLINNPPNTTYMPASGFEFGIKKQGYTELLEAFVVRRDHLASITNPPFDGITDEDAEPEEGSSVRDIEVYRDDKQKDGERRNDAGGDDEEIEN</sequence>
<keyword evidence="2" id="KW-0805">Transcription regulation</keyword>
<evidence type="ECO:0000256" key="5">
    <source>
        <dbReference type="ARBA" id="ARBA00023242"/>
    </source>
</evidence>
<dbReference type="GO" id="GO:0003677">
    <property type="term" value="F:DNA binding"/>
    <property type="evidence" value="ECO:0007669"/>
    <property type="project" value="UniProtKB-KW"/>
</dbReference>
<gene>
    <name evidence="8" type="ORF">DCAF_LOCUS24408</name>
</gene>
<feature type="domain" description="Myb-like" evidence="7">
    <location>
        <begin position="258"/>
        <end position="322"/>
    </location>
</feature>
<accession>A0AAV1SKK0</accession>
<dbReference type="EMBL" id="CAWUPB010001194">
    <property type="protein sequence ID" value="CAK7352804.1"/>
    <property type="molecule type" value="Genomic_DNA"/>
</dbReference>
<dbReference type="AlphaFoldDB" id="A0AAV1SKK0"/>
<name>A0AAV1SKK0_9ROSI</name>
<evidence type="ECO:0000256" key="1">
    <source>
        <dbReference type="ARBA" id="ARBA00004123"/>
    </source>
</evidence>
<dbReference type="CDD" id="cd12203">
    <property type="entry name" value="GT1"/>
    <property type="match status" value="1"/>
</dbReference>
<dbReference type="FunFam" id="1.10.10.60:FF:000092">
    <property type="entry name" value="Trihelix transcription factor GT-2"/>
    <property type="match status" value="1"/>
</dbReference>
<comment type="caution">
    <text evidence="8">The sequence shown here is derived from an EMBL/GenBank/DDBJ whole genome shotgun (WGS) entry which is preliminary data.</text>
</comment>
<keyword evidence="3" id="KW-0238">DNA-binding</keyword>
<feature type="compositionally biased region" description="Acidic residues" evidence="6">
    <location>
        <begin position="405"/>
        <end position="414"/>
    </location>
</feature>
<dbReference type="Gene3D" id="1.10.10.60">
    <property type="entry name" value="Homeodomain-like"/>
    <property type="match status" value="1"/>
</dbReference>
<comment type="subcellular location">
    <subcellularLocation>
        <location evidence="1">Nucleus</location>
    </subcellularLocation>
</comment>
<evidence type="ECO:0000259" key="7">
    <source>
        <dbReference type="PROSITE" id="PS50090"/>
    </source>
</evidence>
<evidence type="ECO:0000256" key="3">
    <source>
        <dbReference type="ARBA" id="ARBA00023125"/>
    </source>
</evidence>
<keyword evidence="4" id="KW-0804">Transcription</keyword>
<organism evidence="8 9">
    <name type="scientific">Dovyalis caffra</name>
    <dbReference type="NCBI Taxonomy" id="77055"/>
    <lineage>
        <taxon>Eukaryota</taxon>
        <taxon>Viridiplantae</taxon>
        <taxon>Streptophyta</taxon>
        <taxon>Embryophyta</taxon>
        <taxon>Tracheophyta</taxon>
        <taxon>Spermatophyta</taxon>
        <taxon>Magnoliopsida</taxon>
        <taxon>eudicotyledons</taxon>
        <taxon>Gunneridae</taxon>
        <taxon>Pentapetalae</taxon>
        <taxon>rosids</taxon>
        <taxon>fabids</taxon>
        <taxon>Malpighiales</taxon>
        <taxon>Salicaceae</taxon>
        <taxon>Flacourtieae</taxon>
        <taxon>Dovyalis</taxon>
    </lineage>
</organism>
<evidence type="ECO:0000256" key="2">
    <source>
        <dbReference type="ARBA" id="ARBA00023015"/>
    </source>
</evidence>
<feature type="region of interest" description="Disordered" evidence="6">
    <location>
        <begin position="398"/>
        <end position="447"/>
    </location>
</feature>
<dbReference type="PANTHER" id="PTHR21654:SF31">
    <property type="entry name" value="OS02G0104500 PROTEIN"/>
    <property type="match status" value="1"/>
</dbReference>
<evidence type="ECO:0000256" key="6">
    <source>
        <dbReference type="SAM" id="MobiDB-lite"/>
    </source>
</evidence>
<dbReference type="GO" id="GO:0006355">
    <property type="term" value="P:regulation of DNA-templated transcription"/>
    <property type="evidence" value="ECO:0007669"/>
    <property type="project" value="UniProtKB-ARBA"/>
</dbReference>
<evidence type="ECO:0000313" key="9">
    <source>
        <dbReference type="Proteomes" id="UP001314170"/>
    </source>
</evidence>
<proteinExistence type="predicted"/>
<dbReference type="InterPro" id="IPR044822">
    <property type="entry name" value="Myb_DNA-bind_4"/>
</dbReference>
<feature type="region of interest" description="Disordered" evidence="6">
    <location>
        <begin position="85"/>
        <end position="105"/>
    </location>
</feature>
<dbReference type="Proteomes" id="UP001314170">
    <property type="component" value="Unassembled WGS sequence"/>
</dbReference>
<evidence type="ECO:0000256" key="4">
    <source>
        <dbReference type="ARBA" id="ARBA00023163"/>
    </source>
</evidence>
<reference evidence="8 9" key="1">
    <citation type="submission" date="2024-01" db="EMBL/GenBank/DDBJ databases">
        <authorList>
            <person name="Waweru B."/>
        </authorList>
    </citation>
    <scope>NUCLEOTIDE SEQUENCE [LARGE SCALE GENOMIC DNA]</scope>
</reference>
<dbReference type="PANTHER" id="PTHR21654">
    <property type="entry name" value="FI21293P1"/>
    <property type="match status" value="1"/>
</dbReference>
<keyword evidence="5" id="KW-0539">Nucleus</keyword>
<dbReference type="InterPro" id="IPR001005">
    <property type="entry name" value="SANT/Myb"/>
</dbReference>
<dbReference type="GO" id="GO:0005634">
    <property type="term" value="C:nucleus"/>
    <property type="evidence" value="ECO:0007669"/>
    <property type="project" value="UniProtKB-SubCell"/>
</dbReference>
<evidence type="ECO:0000313" key="8">
    <source>
        <dbReference type="EMBL" id="CAK7352804.1"/>
    </source>
</evidence>
<feature type="compositionally biased region" description="Polar residues" evidence="6">
    <location>
        <begin position="85"/>
        <end position="100"/>
    </location>
</feature>
<keyword evidence="9" id="KW-1185">Reference proteome</keyword>
<dbReference type="Pfam" id="PF13837">
    <property type="entry name" value="Myb_DNA-bind_4"/>
    <property type="match status" value="1"/>
</dbReference>
<dbReference type="PROSITE" id="PS50090">
    <property type="entry name" value="MYB_LIKE"/>
    <property type="match status" value="1"/>
</dbReference>
<protein>
    <recommendedName>
        <fullName evidence="7">Myb-like domain-containing protein</fullName>
    </recommendedName>
</protein>
<feature type="compositionally biased region" description="Basic and acidic residues" evidence="6">
    <location>
        <begin position="416"/>
        <end position="438"/>
    </location>
</feature>